<comment type="caution">
    <text evidence="1">The sequence shown here is derived from an EMBL/GenBank/DDBJ whole genome shotgun (WGS) entry which is preliminary data.</text>
</comment>
<keyword evidence="2" id="KW-1185">Reference proteome</keyword>
<dbReference type="PANTHER" id="PTHR33988:SF3">
    <property type="entry name" value="ENDORIBONUCLEASE TOXIN CHPB-RELATED"/>
    <property type="match status" value="1"/>
</dbReference>
<dbReference type="EMBL" id="JAWJZY010000002">
    <property type="protein sequence ID" value="MEE8658244.1"/>
    <property type="molecule type" value="Genomic_DNA"/>
</dbReference>
<evidence type="ECO:0000313" key="1">
    <source>
        <dbReference type="EMBL" id="MEE8658244.1"/>
    </source>
</evidence>
<dbReference type="PANTHER" id="PTHR33988">
    <property type="entry name" value="ENDORIBONUCLEASE MAZF-RELATED"/>
    <property type="match status" value="1"/>
</dbReference>
<dbReference type="RefSeq" id="WP_394819714.1">
    <property type="nucleotide sequence ID" value="NZ_JAWJZY010000002.1"/>
</dbReference>
<dbReference type="InterPro" id="IPR011067">
    <property type="entry name" value="Plasmid_toxin/cell-grow_inhib"/>
</dbReference>
<dbReference type="InterPro" id="IPR003477">
    <property type="entry name" value="PemK-like"/>
</dbReference>
<dbReference type="NCBIfam" id="NF007386">
    <property type="entry name" value="PRK09907.1"/>
    <property type="match status" value="1"/>
</dbReference>
<proteinExistence type="predicted"/>
<sequence>MAAWVPDCGDIVWLAFDSQAGWEQSGHRPAIVLSPASYNGKAGMILCCPTTTKIKSYPFEVTLKGEPASVALADQIRSLDWRARRAKLKGRVSHEELEAIRARVRLVVG</sequence>
<name>A0ABU7U317_9PROT</name>
<dbReference type="Proteomes" id="UP001312908">
    <property type="component" value="Unassembled WGS sequence"/>
</dbReference>
<reference evidence="1 2" key="1">
    <citation type="submission" date="2023-10" db="EMBL/GenBank/DDBJ databases">
        <title>Sorlinia euscelidii gen. nov., sp. nov., an acetic acid bacteria isolated from the gut of Euscelidius variegatus emitter.</title>
        <authorList>
            <person name="Michoud G."/>
            <person name="Marasco R."/>
            <person name="Seferji K."/>
            <person name="Gonella E."/>
            <person name="Garuglieri E."/>
            <person name="Alma A."/>
            <person name="Mapelli F."/>
            <person name="Borin S."/>
            <person name="Daffonchio D."/>
            <person name="Crotti E."/>
        </authorList>
    </citation>
    <scope>NUCLEOTIDE SEQUENCE [LARGE SCALE GENOMIC DNA]</scope>
    <source>
        <strain evidence="1 2">EV16P</strain>
    </source>
</reference>
<dbReference type="Gene3D" id="2.30.30.110">
    <property type="match status" value="1"/>
</dbReference>
<dbReference type="Pfam" id="PF02452">
    <property type="entry name" value="PemK_toxin"/>
    <property type="match status" value="1"/>
</dbReference>
<accession>A0ABU7U317</accession>
<gene>
    <name evidence="1" type="ORF">DOFOFD_04385</name>
</gene>
<protein>
    <submittedName>
        <fullName evidence="1">mRNA interferase</fullName>
    </submittedName>
</protein>
<organism evidence="1 2">
    <name type="scientific">Sorlinia euscelidii</name>
    <dbReference type="NCBI Taxonomy" id="3081148"/>
    <lineage>
        <taxon>Bacteria</taxon>
        <taxon>Pseudomonadati</taxon>
        <taxon>Pseudomonadota</taxon>
        <taxon>Alphaproteobacteria</taxon>
        <taxon>Acetobacterales</taxon>
        <taxon>Acetobacteraceae</taxon>
        <taxon>Sorlinia</taxon>
    </lineage>
</organism>
<dbReference type="SUPFAM" id="SSF50118">
    <property type="entry name" value="Cell growth inhibitor/plasmid maintenance toxic component"/>
    <property type="match status" value="1"/>
</dbReference>
<evidence type="ECO:0000313" key="2">
    <source>
        <dbReference type="Proteomes" id="UP001312908"/>
    </source>
</evidence>